<comment type="caution">
    <text evidence="2">The sequence shown here is derived from an EMBL/GenBank/DDBJ whole genome shotgun (WGS) entry which is preliminary data.</text>
</comment>
<evidence type="ECO:0000259" key="1">
    <source>
        <dbReference type="PROSITE" id="PS50097"/>
    </source>
</evidence>
<dbReference type="Gene3D" id="3.30.710.10">
    <property type="entry name" value="Potassium Channel Kv1.1, Chain A"/>
    <property type="match status" value="1"/>
</dbReference>
<gene>
    <name evidence="2" type="ORF">EVG20_g9560</name>
</gene>
<dbReference type="Pfam" id="PF00651">
    <property type="entry name" value="BTB"/>
    <property type="match status" value="1"/>
</dbReference>
<reference evidence="2 3" key="1">
    <citation type="submission" date="2019-02" db="EMBL/GenBank/DDBJ databases">
        <title>Genome sequencing of the rare red list fungi Dentipellis fragilis.</title>
        <authorList>
            <person name="Buettner E."/>
            <person name="Kellner H."/>
        </authorList>
    </citation>
    <scope>NUCLEOTIDE SEQUENCE [LARGE SCALE GENOMIC DNA]</scope>
    <source>
        <strain evidence="2 3">DSM 105465</strain>
    </source>
</reference>
<dbReference type="OrthoDB" id="3218112at2759"/>
<dbReference type="STRING" id="205917.A0A4Y9XZA4"/>
<sequence>MLFLTNDSTMDGDTIKHHKNLYFDDGNVALVATTRGTGGEPDEHLVFRLHQSILAKHSPVFKDMFGFPAAPGAELYEGVPLVRMTDSASDLESLLGVFYCEPVFSLKAFDPNTPLRVKSLLILADKYDVQHLRELIVNRLEDDWPQSLFEWDSLEAEVSSKVEACTLHDISATDVDDDYPEPGSAIQLARQCNIPNILPAAFYHLSRISIDFDWDHLRTAEGSAPEAWYTGGSRSARWNCLSKEDFICLLQGRARLAEYVEDTLCLQSAYPKAHAGGDCSEADWSTFWHQFRKECKQDLDILAVLRLYSELFNDVTAWKGLCISCRAKISSQATTARQEIWRQIPTFFKLEHS</sequence>
<dbReference type="PROSITE" id="PS50097">
    <property type="entry name" value="BTB"/>
    <property type="match status" value="1"/>
</dbReference>
<dbReference type="SMART" id="SM00225">
    <property type="entry name" value="BTB"/>
    <property type="match status" value="1"/>
</dbReference>
<keyword evidence="3" id="KW-1185">Reference proteome</keyword>
<proteinExistence type="predicted"/>
<evidence type="ECO:0000313" key="2">
    <source>
        <dbReference type="EMBL" id="TFY54803.1"/>
    </source>
</evidence>
<name>A0A4Y9XZA4_9AGAM</name>
<dbReference type="InterPro" id="IPR011333">
    <property type="entry name" value="SKP1/BTB/POZ_sf"/>
</dbReference>
<accession>A0A4Y9XZA4</accession>
<dbReference type="EMBL" id="SEOQ01000986">
    <property type="protein sequence ID" value="TFY54803.1"/>
    <property type="molecule type" value="Genomic_DNA"/>
</dbReference>
<evidence type="ECO:0000313" key="3">
    <source>
        <dbReference type="Proteomes" id="UP000298327"/>
    </source>
</evidence>
<dbReference type="Proteomes" id="UP000298327">
    <property type="component" value="Unassembled WGS sequence"/>
</dbReference>
<protein>
    <recommendedName>
        <fullName evidence="1">BTB domain-containing protein</fullName>
    </recommendedName>
</protein>
<feature type="domain" description="BTB" evidence="1">
    <location>
        <begin position="26"/>
        <end position="99"/>
    </location>
</feature>
<dbReference type="SUPFAM" id="SSF54695">
    <property type="entry name" value="POZ domain"/>
    <property type="match status" value="1"/>
</dbReference>
<organism evidence="2 3">
    <name type="scientific">Dentipellis fragilis</name>
    <dbReference type="NCBI Taxonomy" id="205917"/>
    <lineage>
        <taxon>Eukaryota</taxon>
        <taxon>Fungi</taxon>
        <taxon>Dikarya</taxon>
        <taxon>Basidiomycota</taxon>
        <taxon>Agaricomycotina</taxon>
        <taxon>Agaricomycetes</taxon>
        <taxon>Russulales</taxon>
        <taxon>Hericiaceae</taxon>
        <taxon>Dentipellis</taxon>
    </lineage>
</organism>
<dbReference type="InterPro" id="IPR000210">
    <property type="entry name" value="BTB/POZ_dom"/>
</dbReference>
<dbReference type="AlphaFoldDB" id="A0A4Y9XZA4"/>